<evidence type="ECO:0000259" key="1">
    <source>
        <dbReference type="PROSITE" id="PS51379"/>
    </source>
</evidence>
<evidence type="ECO:0000313" key="3">
    <source>
        <dbReference type="Proteomes" id="UP000196230"/>
    </source>
</evidence>
<dbReference type="InterPro" id="IPR007516">
    <property type="entry name" value="Co_F420_Hydgase/DH_bsu_N"/>
</dbReference>
<dbReference type="Gene3D" id="3.30.70.20">
    <property type="match status" value="1"/>
</dbReference>
<dbReference type="InterPro" id="IPR017896">
    <property type="entry name" value="4Fe4S_Fe-S-bd"/>
</dbReference>
<gene>
    <name evidence="2" type="ORF">FM125_10820</name>
</gene>
<reference evidence="2 3" key="1">
    <citation type="submission" date="2017-02" db="EMBL/GenBank/DDBJ databases">
        <authorList>
            <person name="Peterson S.W."/>
        </authorList>
    </citation>
    <scope>NUCLEOTIDE SEQUENCE [LARGE SCALE GENOMIC DNA]</scope>
    <source>
        <strain evidence="2 3">2B3F</strain>
    </source>
</reference>
<dbReference type="InterPro" id="IPR007525">
    <property type="entry name" value="FrhB_FdhB_C"/>
</dbReference>
<dbReference type="GO" id="GO:0052592">
    <property type="term" value="F:oxidoreductase activity, acting on CH or CH2 groups, with an iron-sulfur protein as acceptor"/>
    <property type="evidence" value="ECO:0007669"/>
    <property type="project" value="TreeGrafter"/>
</dbReference>
<sequence length="493" mass="54659">MPGVPGRDRQQGTARELLAEVVDQDLCIGCGACTALAGSPLEIRMDRTGRYRAAPKDGADLDHQGGYLRVCPFATQYDEDQLAAGFLGGARDHLRHDAVGRYAETLAGHVSAESFRDDGSSGGMTSWFLQRLLDADLVDAVLHVGALPPGEQVTPEGGPLLFGYGVSSSSAEVRGRAKTRYYPVEMSGVLRHVRENEGRYAVVGLPCYIKAVRLLQAEDPLFDERVRFCVGLVCGHLKSTRFAETMAWEQGVAPGSLAEIDFRTKTDTDAGSYAITTVDMDGTERSRENHRHLAADWGMGLFKYEACEWCDDVTNETADISFGDAWIAPYAQDPQGANVAVIRSDGARQIVDRYRKDLDATQISADDVARSQEAGLRHRREGLAYRLQRGRAGRRRVPVKRVRPDGALPTWRAEVYDMREALISEADRAFDHTRATGEFGRFRDAVRPTVWAYQRLYERSVQKRVAGALQRHAPWLRSAVRSAMRRVRARRGG</sequence>
<dbReference type="PANTHER" id="PTHR31332:SF0">
    <property type="entry name" value="7-HYDROXYMETHYL CHLOROPHYLL A REDUCTASE, CHLOROPLASTIC"/>
    <property type="match status" value="1"/>
</dbReference>
<proteinExistence type="predicted"/>
<dbReference type="Pfam" id="PF04432">
    <property type="entry name" value="FrhB_FdhB_C"/>
    <property type="match status" value="1"/>
</dbReference>
<dbReference type="Pfam" id="PF04422">
    <property type="entry name" value="FrhB_FdhB_N"/>
    <property type="match status" value="1"/>
</dbReference>
<accession>A0A1R4JUK8</accession>
<name>A0A1R4JUK8_9MICC</name>
<dbReference type="PANTHER" id="PTHR31332">
    <property type="entry name" value="7-HYDROXYMETHYL CHLOROPHYLL A REDUCTASE, CHLOROPLASTIC"/>
    <property type="match status" value="1"/>
</dbReference>
<dbReference type="EMBL" id="FUKP01000067">
    <property type="protein sequence ID" value="SJN35727.1"/>
    <property type="molecule type" value="Genomic_DNA"/>
</dbReference>
<dbReference type="AlphaFoldDB" id="A0A1R4JUK8"/>
<dbReference type="InterPro" id="IPR045220">
    <property type="entry name" value="FRHB/FDHB/HCAR-like"/>
</dbReference>
<evidence type="ECO:0000313" key="2">
    <source>
        <dbReference type="EMBL" id="SJN35727.1"/>
    </source>
</evidence>
<feature type="domain" description="4Fe-4S ferredoxin-type" evidence="1">
    <location>
        <begin position="18"/>
        <end position="48"/>
    </location>
</feature>
<dbReference type="PROSITE" id="PS51379">
    <property type="entry name" value="4FE4S_FER_2"/>
    <property type="match status" value="1"/>
</dbReference>
<organism evidence="2 3">
    <name type="scientific">Micrococcus lylae</name>
    <dbReference type="NCBI Taxonomy" id="1273"/>
    <lineage>
        <taxon>Bacteria</taxon>
        <taxon>Bacillati</taxon>
        <taxon>Actinomycetota</taxon>
        <taxon>Actinomycetes</taxon>
        <taxon>Micrococcales</taxon>
        <taxon>Micrococcaceae</taxon>
        <taxon>Micrococcus</taxon>
    </lineage>
</organism>
<dbReference type="RefSeq" id="WP_143745342.1">
    <property type="nucleotide sequence ID" value="NZ_FUKP01000067.1"/>
</dbReference>
<protein>
    <submittedName>
        <fullName evidence="2">Coenzyme F420-dependent oxidoreductase</fullName>
    </submittedName>
</protein>
<dbReference type="Proteomes" id="UP000196230">
    <property type="component" value="Unassembled WGS sequence"/>
</dbReference>